<dbReference type="GO" id="GO:0005829">
    <property type="term" value="C:cytosol"/>
    <property type="evidence" value="ECO:0007669"/>
    <property type="project" value="TreeGrafter"/>
</dbReference>
<evidence type="ECO:0000256" key="11">
    <source>
        <dbReference type="HAMAP-Rule" id="MF_00036"/>
    </source>
</evidence>
<keyword evidence="14" id="KW-1185">Reference proteome</keyword>
<organism evidence="13 14">
    <name type="scientific">Nocardioides albertanoniae</name>
    <dbReference type="NCBI Taxonomy" id="1175486"/>
    <lineage>
        <taxon>Bacteria</taxon>
        <taxon>Bacillati</taxon>
        <taxon>Actinomycetota</taxon>
        <taxon>Actinomycetes</taxon>
        <taxon>Propionibacteriales</taxon>
        <taxon>Nocardioidaceae</taxon>
        <taxon>Nocardioides</taxon>
    </lineage>
</organism>
<dbReference type="Gene3D" id="2.40.30.130">
    <property type="match status" value="1"/>
</dbReference>
<keyword evidence="7 11" id="KW-0648">Protein biosynthesis</keyword>
<comment type="catalytic activity">
    <reaction evidence="10 11">
        <text>tRNA(Ala) + L-alanine + ATP = L-alanyl-tRNA(Ala) + AMP + diphosphate</text>
        <dbReference type="Rhea" id="RHEA:12540"/>
        <dbReference type="Rhea" id="RHEA-COMP:9657"/>
        <dbReference type="Rhea" id="RHEA-COMP:9923"/>
        <dbReference type="ChEBI" id="CHEBI:30616"/>
        <dbReference type="ChEBI" id="CHEBI:33019"/>
        <dbReference type="ChEBI" id="CHEBI:57972"/>
        <dbReference type="ChEBI" id="CHEBI:78442"/>
        <dbReference type="ChEBI" id="CHEBI:78497"/>
        <dbReference type="ChEBI" id="CHEBI:456215"/>
        <dbReference type="EC" id="6.1.1.7"/>
    </reaction>
</comment>
<evidence type="ECO:0000256" key="1">
    <source>
        <dbReference type="ARBA" id="ARBA00008226"/>
    </source>
</evidence>
<feature type="binding site" evidence="11">
    <location>
        <position position="586"/>
    </location>
    <ligand>
        <name>Zn(2+)</name>
        <dbReference type="ChEBI" id="CHEBI:29105"/>
    </ligand>
</feature>
<dbReference type="InterPro" id="IPR003156">
    <property type="entry name" value="DHHA1_dom"/>
</dbReference>
<dbReference type="GO" id="GO:0008270">
    <property type="term" value="F:zinc ion binding"/>
    <property type="evidence" value="ECO:0007669"/>
    <property type="project" value="UniProtKB-UniRule"/>
</dbReference>
<evidence type="ECO:0000256" key="9">
    <source>
        <dbReference type="ARBA" id="ARBA00024779"/>
    </source>
</evidence>
<dbReference type="NCBIfam" id="TIGR00344">
    <property type="entry name" value="alaS"/>
    <property type="match status" value="1"/>
</dbReference>
<keyword evidence="4 11" id="KW-0547">Nucleotide-binding</keyword>
<dbReference type="SUPFAM" id="SSF50447">
    <property type="entry name" value="Translation proteins"/>
    <property type="match status" value="1"/>
</dbReference>
<dbReference type="Gene3D" id="3.30.54.20">
    <property type="match status" value="1"/>
</dbReference>
<dbReference type="RefSeq" id="WP_141780316.1">
    <property type="nucleotide sequence ID" value="NZ_VFOV01000001.1"/>
</dbReference>
<feature type="binding site" evidence="11">
    <location>
        <position position="690"/>
    </location>
    <ligand>
        <name>Zn(2+)</name>
        <dbReference type="ChEBI" id="CHEBI:29105"/>
    </ligand>
</feature>
<protein>
    <recommendedName>
        <fullName evidence="11">Alanine--tRNA ligase</fullName>
        <ecNumber evidence="11">6.1.1.7</ecNumber>
    </recommendedName>
    <alternativeName>
        <fullName evidence="11">Alanyl-tRNA synthetase</fullName>
        <shortName evidence="11">AlaRS</shortName>
    </alternativeName>
</protein>
<feature type="binding site" evidence="11">
    <location>
        <position position="582"/>
    </location>
    <ligand>
        <name>Zn(2+)</name>
        <dbReference type="ChEBI" id="CHEBI:29105"/>
    </ligand>
</feature>
<dbReference type="InterPro" id="IPR050058">
    <property type="entry name" value="Ala-tRNA_ligase"/>
</dbReference>
<comment type="function">
    <text evidence="9 11">Catalyzes the attachment of alanine to tRNA(Ala) in a two-step reaction: alanine is first activated by ATP to form Ala-AMP and then transferred to the acceptor end of tRNA(Ala). Also edits incorrectly charged Ser-tRNA(Ala) and Gly-tRNA(Ala) via its editing domain.</text>
</comment>
<dbReference type="InterPro" id="IPR023033">
    <property type="entry name" value="Ala_tRNA_ligase_euk/bac"/>
</dbReference>
<dbReference type="PANTHER" id="PTHR11777:SF9">
    <property type="entry name" value="ALANINE--TRNA LIGASE, CYTOPLASMIC"/>
    <property type="match status" value="1"/>
</dbReference>
<name>A0A543A6R5_9ACTN</name>
<proteinExistence type="inferred from homology"/>
<dbReference type="GO" id="GO:0002161">
    <property type="term" value="F:aminoacyl-tRNA deacylase activity"/>
    <property type="evidence" value="ECO:0007669"/>
    <property type="project" value="TreeGrafter"/>
</dbReference>
<dbReference type="InterPro" id="IPR045864">
    <property type="entry name" value="aa-tRNA-synth_II/BPL/LPL"/>
</dbReference>
<keyword evidence="6 11" id="KW-0694">RNA-binding</keyword>
<feature type="domain" description="Alanyl-transfer RNA synthetases family profile" evidence="12">
    <location>
        <begin position="4"/>
        <end position="729"/>
    </location>
</feature>
<dbReference type="GO" id="GO:0000049">
    <property type="term" value="F:tRNA binding"/>
    <property type="evidence" value="ECO:0007669"/>
    <property type="project" value="UniProtKB-KW"/>
</dbReference>
<dbReference type="InterPro" id="IPR012947">
    <property type="entry name" value="tRNA_SAD"/>
</dbReference>
<dbReference type="GO" id="GO:0006419">
    <property type="term" value="P:alanyl-tRNA aminoacylation"/>
    <property type="evidence" value="ECO:0007669"/>
    <property type="project" value="UniProtKB-UniRule"/>
</dbReference>
<evidence type="ECO:0000256" key="7">
    <source>
        <dbReference type="ARBA" id="ARBA00022917"/>
    </source>
</evidence>
<comment type="similarity">
    <text evidence="1 11">Belongs to the class-II aminoacyl-tRNA synthetase family.</text>
</comment>
<comment type="subcellular location">
    <subcellularLocation>
        <location evidence="11">Cytoplasm</location>
    </subcellularLocation>
</comment>
<dbReference type="GO" id="GO:0004813">
    <property type="term" value="F:alanine-tRNA ligase activity"/>
    <property type="evidence" value="ECO:0007669"/>
    <property type="project" value="UniProtKB-UniRule"/>
</dbReference>
<dbReference type="Pfam" id="PF02272">
    <property type="entry name" value="DHHA1"/>
    <property type="match status" value="1"/>
</dbReference>
<evidence type="ECO:0000256" key="6">
    <source>
        <dbReference type="ARBA" id="ARBA00022884"/>
    </source>
</evidence>
<keyword evidence="11" id="KW-0862">Zinc</keyword>
<dbReference type="EMBL" id="VFOV01000001">
    <property type="protein sequence ID" value="TQL68303.1"/>
    <property type="molecule type" value="Genomic_DNA"/>
</dbReference>
<keyword evidence="8 11" id="KW-0030">Aminoacyl-tRNA synthetase</keyword>
<dbReference type="SMART" id="SM00863">
    <property type="entry name" value="tRNA_SAD"/>
    <property type="match status" value="1"/>
</dbReference>
<dbReference type="FunFam" id="3.10.310.40:FF:000001">
    <property type="entry name" value="Alanine--tRNA ligase"/>
    <property type="match status" value="1"/>
</dbReference>
<dbReference type="EC" id="6.1.1.7" evidence="11"/>
<evidence type="ECO:0000256" key="10">
    <source>
        <dbReference type="ARBA" id="ARBA00048300"/>
    </source>
</evidence>
<dbReference type="Gene3D" id="3.30.980.10">
    <property type="entry name" value="Threonyl-trna Synthetase, Chain A, domain 2"/>
    <property type="match status" value="1"/>
</dbReference>
<evidence type="ECO:0000256" key="8">
    <source>
        <dbReference type="ARBA" id="ARBA00023146"/>
    </source>
</evidence>
<evidence type="ECO:0000313" key="13">
    <source>
        <dbReference type="EMBL" id="TQL68303.1"/>
    </source>
</evidence>
<dbReference type="Pfam" id="PF01411">
    <property type="entry name" value="tRNA-synt_2c"/>
    <property type="match status" value="1"/>
</dbReference>
<dbReference type="SUPFAM" id="SSF55681">
    <property type="entry name" value="Class II aaRS and biotin synthetases"/>
    <property type="match status" value="1"/>
</dbReference>
<reference evidence="13 14" key="1">
    <citation type="submission" date="2019-06" db="EMBL/GenBank/DDBJ databases">
        <title>Sequencing the genomes of 1000 actinobacteria strains.</title>
        <authorList>
            <person name="Klenk H.-P."/>
        </authorList>
    </citation>
    <scope>NUCLEOTIDE SEQUENCE [LARGE SCALE GENOMIC DNA]</scope>
    <source>
        <strain evidence="13 14">DSM 25218</strain>
    </source>
</reference>
<evidence type="ECO:0000313" key="14">
    <source>
        <dbReference type="Proteomes" id="UP000320209"/>
    </source>
</evidence>
<dbReference type="CDD" id="cd00673">
    <property type="entry name" value="AlaRS_core"/>
    <property type="match status" value="1"/>
</dbReference>
<evidence type="ECO:0000256" key="3">
    <source>
        <dbReference type="ARBA" id="ARBA00022598"/>
    </source>
</evidence>
<dbReference type="GO" id="GO:0005524">
    <property type="term" value="F:ATP binding"/>
    <property type="evidence" value="ECO:0007669"/>
    <property type="project" value="UniProtKB-UniRule"/>
</dbReference>
<dbReference type="Gene3D" id="3.10.310.40">
    <property type="match status" value="1"/>
</dbReference>
<dbReference type="PRINTS" id="PR00980">
    <property type="entry name" value="TRNASYNTHALA"/>
</dbReference>
<dbReference type="InterPro" id="IPR002318">
    <property type="entry name" value="Ala-tRNA-lgiase_IIc"/>
</dbReference>
<comment type="domain">
    <text evidence="11">Consists of three domains; the N-terminal catalytic domain, the editing domain and the C-terminal C-Ala domain. The editing domain removes incorrectly charged amino acids, while the C-Ala domain, along with tRNA(Ala), serves as a bridge to cooperatively bring together the editing and aminoacylation centers thus stimulating deacylation of misacylated tRNAs.</text>
</comment>
<dbReference type="SUPFAM" id="SSF55186">
    <property type="entry name" value="ThrRS/AlaRS common domain"/>
    <property type="match status" value="1"/>
</dbReference>
<dbReference type="InterPro" id="IPR018165">
    <property type="entry name" value="Ala-tRNA-synth_IIc_core"/>
</dbReference>
<dbReference type="Pfam" id="PF07973">
    <property type="entry name" value="tRNA_SAD"/>
    <property type="match status" value="1"/>
</dbReference>
<evidence type="ECO:0000259" key="12">
    <source>
        <dbReference type="PROSITE" id="PS50860"/>
    </source>
</evidence>
<dbReference type="FunFam" id="3.30.980.10:FF:000004">
    <property type="entry name" value="Alanine--tRNA ligase, cytoplasmic"/>
    <property type="match status" value="1"/>
</dbReference>
<comment type="cofactor">
    <cofactor evidence="11">
        <name>Zn(2+)</name>
        <dbReference type="ChEBI" id="CHEBI:29105"/>
    </cofactor>
    <text evidence="11">Binds 1 zinc ion per subunit.</text>
</comment>
<keyword evidence="3 11" id="KW-0436">Ligase</keyword>
<dbReference type="InterPro" id="IPR009000">
    <property type="entry name" value="Transl_B-barrel_sf"/>
</dbReference>
<gene>
    <name evidence="11" type="primary">alaS</name>
    <name evidence="13" type="ORF">FB381_2192</name>
</gene>
<dbReference type="Gene3D" id="3.30.930.10">
    <property type="entry name" value="Bira Bifunctional Protein, Domain 2"/>
    <property type="match status" value="1"/>
</dbReference>
<evidence type="ECO:0000256" key="4">
    <source>
        <dbReference type="ARBA" id="ARBA00022741"/>
    </source>
</evidence>
<dbReference type="PANTHER" id="PTHR11777">
    <property type="entry name" value="ALANYL-TRNA SYNTHETASE"/>
    <property type="match status" value="1"/>
</dbReference>
<dbReference type="HAMAP" id="MF_00036_B">
    <property type="entry name" value="Ala_tRNA_synth_B"/>
    <property type="match status" value="1"/>
</dbReference>
<keyword evidence="2 11" id="KW-0820">tRNA-binding</keyword>
<dbReference type="OrthoDB" id="9803884at2"/>
<dbReference type="InterPro" id="IPR018162">
    <property type="entry name" value="Ala-tRNA-ligase_IIc_anticod-bd"/>
</dbReference>
<dbReference type="SUPFAM" id="SSF101353">
    <property type="entry name" value="Putative anticodon-binding domain of alanyl-tRNA synthetase (AlaRS)"/>
    <property type="match status" value="1"/>
</dbReference>
<dbReference type="InterPro" id="IPR018164">
    <property type="entry name" value="Ala-tRNA-synth_IIc_N"/>
</dbReference>
<sequence length="897" mass="97115">MEWLSTAEIRRRFTAHFAENTEVGQHTVVPSASLLLDDPNLLFVNAGMVPFKPYFLGQATPPYDRATSVQKCIRTPDIEEVGKTTRHGTFFEMCGNFSFGNYFKEGAITLAWELITKSVADGGFGFDESILYPSVLDGDDEAVALWKSITGLPDDRIVRLPPSENYWSMGVPGPGGPCSEILIDRGPEFGADRDWEAGDRYLEFWNLVFMQDNVAVARSKYDVDIDGSLPQKSIDTGLGLERVAYLMQGKANMYETDVVFPVIEKAMELTGKKYGAAYEDDVRFRVVADHVRSSLMLIGDGVTPGNEGRGYVLRRLMRRAIRNMRLLGYEDPAMPELLPISRDKMGETYTELHTGWDRIKRVADAEEESFRKTLASGTQIFDLAATEVKSSGSTTFTGDKAFQLHDTYGFPIDLTLEMAAEAGLEVDEPGFRGLMSEQRERAKADARAKKGQHADLSAYRGILDTNGPTDWQAYTTLETESKPLALLKEGKPVDVLGPEEIGEIVLDRTPFYAESGGQAADAGIIEFDGGRLEVIDVQRPVKGLVVHQVRVVDGEFASGSAGGGLVHAQVDHEWRTGARQAHSGTHVVHAALREVLGPTALQSGSFNRPGYLRLDYGWTKGLTPAQMHEIEEVSNNALRADLPVAWDYMTLPQAKEWGAIALFGETYDDSKVRVVEIGGPWSRELCGGTHVDHSAQIGTIVVTSEASVGSGNRRIEAFTGVEGFNYLARERDVVSELNLLLKTKSDDVVGRVADMMERLKAAEKEIARARTAQLLASGGSIAATAVDVNGVKVVAQRVPGVGGGDARTLAQDVRARLGEAPAAVVLFGDADDKVAVVAAVNPAGITAGVKAGDLIKELAPVVGGRGGGKPDFAQGGGTDVTKIDAALDMVPTLVARD</sequence>
<dbReference type="InterPro" id="IPR018163">
    <property type="entry name" value="Thr/Ala-tRNA-synth_IIc_edit"/>
</dbReference>
<evidence type="ECO:0000256" key="5">
    <source>
        <dbReference type="ARBA" id="ARBA00022840"/>
    </source>
</evidence>
<dbReference type="AlphaFoldDB" id="A0A543A6R5"/>
<keyword evidence="5 11" id="KW-0067">ATP-binding</keyword>
<dbReference type="PROSITE" id="PS50860">
    <property type="entry name" value="AA_TRNA_LIGASE_II_ALA"/>
    <property type="match status" value="1"/>
</dbReference>
<feature type="binding site" evidence="11">
    <location>
        <position position="686"/>
    </location>
    <ligand>
        <name>Zn(2+)</name>
        <dbReference type="ChEBI" id="CHEBI:29105"/>
    </ligand>
</feature>
<dbReference type="Proteomes" id="UP000320209">
    <property type="component" value="Unassembled WGS sequence"/>
</dbReference>
<keyword evidence="11" id="KW-0479">Metal-binding</keyword>
<evidence type="ECO:0000256" key="2">
    <source>
        <dbReference type="ARBA" id="ARBA00022555"/>
    </source>
</evidence>
<keyword evidence="11" id="KW-0963">Cytoplasm</keyword>
<accession>A0A543A6R5</accession>
<comment type="caution">
    <text evidence="13">The sequence shown here is derived from an EMBL/GenBank/DDBJ whole genome shotgun (WGS) entry which is preliminary data.</text>
</comment>